<gene>
    <name evidence="2" type="ORF">BDV39DRAFT_186737</name>
</gene>
<keyword evidence="1" id="KW-0812">Transmembrane</keyword>
<feature type="transmembrane region" description="Helical" evidence="1">
    <location>
        <begin position="27"/>
        <end position="50"/>
    </location>
</feature>
<accession>A0A5N6WJE1</accession>
<organism evidence="2 3">
    <name type="scientific">Aspergillus sergii</name>
    <dbReference type="NCBI Taxonomy" id="1034303"/>
    <lineage>
        <taxon>Eukaryota</taxon>
        <taxon>Fungi</taxon>
        <taxon>Dikarya</taxon>
        <taxon>Ascomycota</taxon>
        <taxon>Pezizomycotina</taxon>
        <taxon>Eurotiomycetes</taxon>
        <taxon>Eurotiomycetidae</taxon>
        <taxon>Eurotiales</taxon>
        <taxon>Aspergillaceae</taxon>
        <taxon>Aspergillus</taxon>
        <taxon>Aspergillus subgen. Circumdati</taxon>
    </lineage>
</organism>
<keyword evidence="3" id="KW-1185">Reference proteome</keyword>
<proteinExistence type="predicted"/>
<dbReference type="EMBL" id="ML741886">
    <property type="protein sequence ID" value="KAE8321007.1"/>
    <property type="molecule type" value="Genomic_DNA"/>
</dbReference>
<name>A0A5N6WJE1_9EURO</name>
<evidence type="ECO:0000313" key="2">
    <source>
        <dbReference type="EMBL" id="KAE8321007.1"/>
    </source>
</evidence>
<reference evidence="3" key="1">
    <citation type="submission" date="2019-04" db="EMBL/GenBank/DDBJ databases">
        <title>Friends and foes A comparative genomics studyof 23 Aspergillus species from section Flavi.</title>
        <authorList>
            <consortium name="DOE Joint Genome Institute"/>
            <person name="Kjaerbolling I."/>
            <person name="Vesth T."/>
            <person name="Frisvad J.C."/>
            <person name="Nybo J.L."/>
            <person name="Theobald S."/>
            <person name="Kildgaard S."/>
            <person name="Isbrandt T."/>
            <person name="Kuo A."/>
            <person name="Sato A."/>
            <person name="Lyhne E.K."/>
            <person name="Kogle M.E."/>
            <person name="Wiebenga A."/>
            <person name="Kun R.S."/>
            <person name="Lubbers R.J."/>
            <person name="Makela M.R."/>
            <person name="Barry K."/>
            <person name="Chovatia M."/>
            <person name="Clum A."/>
            <person name="Daum C."/>
            <person name="Haridas S."/>
            <person name="He G."/>
            <person name="LaButti K."/>
            <person name="Lipzen A."/>
            <person name="Mondo S."/>
            <person name="Riley R."/>
            <person name="Salamov A."/>
            <person name="Simmons B.A."/>
            <person name="Magnuson J.K."/>
            <person name="Henrissat B."/>
            <person name="Mortensen U.H."/>
            <person name="Larsen T.O."/>
            <person name="Devries R.P."/>
            <person name="Grigoriev I.V."/>
            <person name="Machida M."/>
            <person name="Baker S.E."/>
            <person name="Andersen M.R."/>
        </authorList>
    </citation>
    <scope>NUCLEOTIDE SEQUENCE [LARGE SCALE GENOMIC DNA]</scope>
    <source>
        <strain evidence="3">CBS 130017</strain>
    </source>
</reference>
<keyword evidence="1" id="KW-0472">Membrane</keyword>
<sequence length="83" mass="9165">MESSRHAFISGGFQTVDQFPPYPSLPMVLFILSIVSMSFSMCLSLVLFFLPLFPVVQWPWCCTHCLSSETLIGPCCQTIAATG</sequence>
<protein>
    <submittedName>
        <fullName evidence="2">Uncharacterized protein</fullName>
    </submittedName>
</protein>
<evidence type="ECO:0000313" key="3">
    <source>
        <dbReference type="Proteomes" id="UP000325945"/>
    </source>
</evidence>
<dbReference type="AlphaFoldDB" id="A0A5N6WJE1"/>
<dbReference type="Proteomes" id="UP000325945">
    <property type="component" value="Unassembled WGS sequence"/>
</dbReference>
<keyword evidence="1" id="KW-1133">Transmembrane helix</keyword>
<evidence type="ECO:0000256" key="1">
    <source>
        <dbReference type="SAM" id="Phobius"/>
    </source>
</evidence>